<name>A0A845M0M8_9RHOB</name>
<dbReference type="InterPro" id="IPR007863">
    <property type="entry name" value="Peptidase_M16_C"/>
</dbReference>
<dbReference type="InterPro" id="IPR011765">
    <property type="entry name" value="Pept_M16_N"/>
</dbReference>
<accession>A0A845M0M8</accession>
<keyword evidence="6" id="KW-0862">Zinc</keyword>
<dbReference type="InterPro" id="IPR001431">
    <property type="entry name" value="Pept_M16_Zn_BS"/>
</dbReference>
<dbReference type="InterPro" id="IPR011249">
    <property type="entry name" value="Metalloenz_LuxS/M16"/>
</dbReference>
<keyword evidence="9" id="KW-0732">Signal</keyword>
<evidence type="ECO:0000259" key="11">
    <source>
        <dbReference type="Pfam" id="PF05193"/>
    </source>
</evidence>
<feature type="domain" description="Peptidase M16 N-terminal" evidence="10">
    <location>
        <begin position="34"/>
        <end position="179"/>
    </location>
</feature>
<keyword evidence="3" id="KW-0645">Protease</keyword>
<dbReference type="EMBL" id="WTUX01000006">
    <property type="protein sequence ID" value="MZR11908.1"/>
    <property type="molecule type" value="Genomic_DNA"/>
</dbReference>
<dbReference type="GO" id="GO:0006508">
    <property type="term" value="P:proteolysis"/>
    <property type="evidence" value="ECO:0007669"/>
    <property type="project" value="UniProtKB-KW"/>
</dbReference>
<dbReference type="SUPFAM" id="SSF63411">
    <property type="entry name" value="LuxS/MPP-like metallohydrolase"/>
    <property type="match status" value="2"/>
</dbReference>
<dbReference type="InterPro" id="IPR050626">
    <property type="entry name" value="Peptidase_M16"/>
</dbReference>
<dbReference type="Pfam" id="PF00675">
    <property type="entry name" value="Peptidase_M16"/>
    <property type="match status" value="1"/>
</dbReference>
<evidence type="ECO:0000256" key="7">
    <source>
        <dbReference type="ARBA" id="ARBA00023049"/>
    </source>
</evidence>
<organism evidence="12 13">
    <name type="scientific">Maritimibacter harenae</name>
    <dbReference type="NCBI Taxonomy" id="2606218"/>
    <lineage>
        <taxon>Bacteria</taxon>
        <taxon>Pseudomonadati</taxon>
        <taxon>Pseudomonadota</taxon>
        <taxon>Alphaproteobacteria</taxon>
        <taxon>Rhodobacterales</taxon>
        <taxon>Roseobacteraceae</taxon>
        <taxon>Maritimibacter</taxon>
    </lineage>
</organism>
<dbReference type="PROSITE" id="PS00143">
    <property type="entry name" value="INSULINASE"/>
    <property type="match status" value="1"/>
</dbReference>
<evidence type="ECO:0000256" key="1">
    <source>
        <dbReference type="ARBA" id="ARBA00001947"/>
    </source>
</evidence>
<comment type="caution">
    <text evidence="12">The sequence shown here is derived from an EMBL/GenBank/DDBJ whole genome shotgun (WGS) entry which is preliminary data.</text>
</comment>
<evidence type="ECO:0000313" key="13">
    <source>
        <dbReference type="Proteomes" id="UP000467322"/>
    </source>
</evidence>
<keyword evidence="13" id="KW-1185">Reference proteome</keyword>
<keyword evidence="4" id="KW-0479">Metal-binding</keyword>
<proteinExistence type="inferred from homology"/>
<protein>
    <submittedName>
        <fullName evidence="12">Insulinase family protein</fullName>
    </submittedName>
</protein>
<dbReference type="AlphaFoldDB" id="A0A845M0M8"/>
<evidence type="ECO:0000256" key="9">
    <source>
        <dbReference type="SAM" id="SignalP"/>
    </source>
</evidence>
<evidence type="ECO:0000256" key="3">
    <source>
        <dbReference type="ARBA" id="ARBA00022670"/>
    </source>
</evidence>
<dbReference type="RefSeq" id="WP_161350032.1">
    <property type="nucleotide sequence ID" value="NZ_WTUX01000006.1"/>
</dbReference>
<evidence type="ECO:0000256" key="2">
    <source>
        <dbReference type="ARBA" id="ARBA00007261"/>
    </source>
</evidence>
<keyword evidence="7" id="KW-0482">Metalloprotease</keyword>
<keyword evidence="5" id="KW-0378">Hydrolase</keyword>
<evidence type="ECO:0000256" key="4">
    <source>
        <dbReference type="ARBA" id="ARBA00022723"/>
    </source>
</evidence>
<dbReference type="GO" id="GO:0046872">
    <property type="term" value="F:metal ion binding"/>
    <property type="evidence" value="ECO:0007669"/>
    <property type="project" value="UniProtKB-KW"/>
</dbReference>
<dbReference type="GO" id="GO:0004222">
    <property type="term" value="F:metalloendopeptidase activity"/>
    <property type="evidence" value="ECO:0007669"/>
    <property type="project" value="InterPro"/>
</dbReference>
<feature type="chain" id="PRO_5032749941" evidence="9">
    <location>
        <begin position="21"/>
        <end position="451"/>
    </location>
</feature>
<gene>
    <name evidence="12" type="ORF">GQE99_02615</name>
</gene>
<evidence type="ECO:0000313" key="12">
    <source>
        <dbReference type="EMBL" id="MZR11908.1"/>
    </source>
</evidence>
<dbReference type="PANTHER" id="PTHR43690">
    <property type="entry name" value="NARDILYSIN"/>
    <property type="match status" value="1"/>
</dbReference>
<dbReference type="Gene3D" id="3.30.830.10">
    <property type="entry name" value="Metalloenzyme, LuxS/M16 peptidase-like"/>
    <property type="match status" value="2"/>
</dbReference>
<evidence type="ECO:0000256" key="8">
    <source>
        <dbReference type="RuleBase" id="RU004447"/>
    </source>
</evidence>
<evidence type="ECO:0000256" key="5">
    <source>
        <dbReference type="ARBA" id="ARBA00022801"/>
    </source>
</evidence>
<evidence type="ECO:0000259" key="10">
    <source>
        <dbReference type="Pfam" id="PF00675"/>
    </source>
</evidence>
<comment type="similarity">
    <text evidence="2 8">Belongs to the peptidase M16 family.</text>
</comment>
<dbReference type="Pfam" id="PF05193">
    <property type="entry name" value="Peptidase_M16_C"/>
    <property type="match status" value="1"/>
</dbReference>
<reference evidence="12 13" key="1">
    <citation type="submission" date="2019-12" db="EMBL/GenBank/DDBJ databases">
        <title>Maritimibacter sp. nov. sp. isolated from sea sand.</title>
        <authorList>
            <person name="Kim J."/>
            <person name="Jeong S.E."/>
            <person name="Jung H.S."/>
            <person name="Jeon C.O."/>
        </authorList>
    </citation>
    <scope>NUCLEOTIDE SEQUENCE [LARGE SCALE GENOMIC DNA]</scope>
    <source>
        <strain evidence="12 13">DP07</strain>
    </source>
</reference>
<feature type="domain" description="Peptidase M16 C-terminal" evidence="11">
    <location>
        <begin position="190"/>
        <end position="371"/>
    </location>
</feature>
<dbReference type="Proteomes" id="UP000467322">
    <property type="component" value="Unassembled WGS sequence"/>
</dbReference>
<evidence type="ECO:0000256" key="6">
    <source>
        <dbReference type="ARBA" id="ARBA00022833"/>
    </source>
</evidence>
<sequence>MTRFLSACLAALAFAWPAAAQEVTDYTLDNGMQVVVIEDHRAPVVVHMVWYRAGAADEPPGKSGIAHFLEHLLFKATDDMESGELSRVVAENGGSDNAFTSQDYTAYFQRIAADRLELMMKMEADRMRDLRLNEGDIATERDVILEERAMRTENSPGALLNEQMQAALYMNHPYGIPVIGWRHEMEELGLEDAMGYYRKYYAPNNAILVVAGDVEPEEVKELARTYYGPLEPTEGLEARDRPKEPVQLAERRMTYEDPRVSQPYVVRSYIAPERNPDDQTEAAALIYLSEILGGNSATSVFGQALEFDQQVAVSTFAGYDALSLDLSSFRIGIVPAQGVSLTEAEAAMDAVLADFMEEGIDPEQFDRIKTRIRANDIYAQDSMRGLANRYGAALTSGLTIEDVQAWPEVLQSVTPEDVMAAAEKVLQRDNSVTGWLTGPDAEPTADEEAIQ</sequence>
<dbReference type="PANTHER" id="PTHR43690:SF17">
    <property type="entry name" value="PROTEIN YHJJ"/>
    <property type="match status" value="1"/>
</dbReference>
<comment type="cofactor">
    <cofactor evidence="1">
        <name>Zn(2+)</name>
        <dbReference type="ChEBI" id="CHEBI:29105"/>
    </cofactor>
</comment>
<feature type="signal peptide" evidence="9">
    <location>
        <begin position="1"/>
        <end position="20"/>
    </location>
</feature>